<proteinExistence type="predicted"/>
<dbReference type="RefSeq" id="WP_202722168.1">
    <property type="nucleotide sequence ID" value="NZ_BPEX01000005.1"/>
</dbReference>
<protein>
    <submittedName>
        <fullName evidence="1">Uncharacterized protein</fullName>
    </submittedName>
</protein>
<gene>
    <name evidence="1" type="ORF">JMA39_12370</name>
</gene>
<comment type="caution">
    <text evidence="1">The sequence shown here is derived from an EMBL/GenBank/DDBJ whole genome shotgun (WGS) entry which is preliminary data.</text>
</comment>
<dbReference type="EMBL" id="JAESVD010000006">
    <property type="protein sequence ID" value="MBL4913915.1"/>
    <property type="molecule type" value="Genomic_DNA"/>
</dbReference>
<sequence length="91" mass="10462">MMRGNRQLNIRISEQKIAQLISQGVLCAADFNCLDSETKQAVWQLCLWSCQKRIHCDKQCQQECQKLYQSPCQNQNPSQETVECGISVINQ</sequence>
<organism evidence="1 2">
    <name type="scientific">Shewanella schlegeliana</name>
    <dbReference type="NCBI Taxonomy" id="190308"/>
    <lineage>
        <taxon>Bacteria</taxon>
        <taxon>Pseudomonadati</taxon>
        <taxon>Pseudomonadota</taxon>
        <taxon>Gammaproteobacteria</taxon>
        <taxon>Alteromonadales</taxon>
        <taxon>Shewanellaceae</taxon>
        <taxon>Shewanella</taxon>
    </lineage>
</organism>
<evidence type="ECO:0000313" key="2">
    <source>
        <dbReference type="Proteomes" id="UP000604898"/>
    </source>
</evidence>
<keyword evidence="2" id="KW-1185">Reference proteome</keyword>
<accession>A0ABS1SZZ2</accession>
<evidence type="ECO:0000313" key="1">
    <source>
        <dbReference type="EMBL" id="MBL4913915.1"/>
    </source>
</evidence>
<reference evidence="1 2" key="1">
    <citation type="submission" date="2021-01" db="EMBL/GenBank/DDBJ databases">
        <title>Genome sequence of Shewanella schlegeliana JCM 11561.</title>
        <authorList>
            <person name="Zhang H."/>
            <person name="Li C."/>
        </authorList>
    </citation>
    <scope>NUCLEOTIDE SEQUENCE [LARGE SCALE GENOMIC DNA]</scope>
    <source>
        <strain evidence="1 2">JCM 11561</strain>
    </source>
</reference>
<dbReference type="Proteomes" id="UP000604898">
    <property type="component" value="Unassembled WGS sequence"/>
</dbReference>
<name>A0ABS1SZZ2_9GAMM</name>